<evidence type="ECO:0000313" key="4">
    <source>
        <dbReference type="EMBL" id="RKJ98689.1"/>
    </source>
</evidence>
<feature type="domain" description="Photosynthesis system II assembly factor Ycf48/Hcf136-like" evidence="3">
    <location>
        <begin position="192"/>
        <end position="264"/>
    </location>
</feature>
<sequence length="1145" mass="117325">MQGDLSRETFDPRSHYTAVRLQQGRVLTDADFNEQGDITRHRHERLAQDVIGASGGPAEGAGFALTGGMHALAVHALDANNVWIAGEDGVLLVTSNGGGAWTVANTGSTRHLRAIARTAATGWAVGDGGTIARTTDSGATWAAQGSGTLQTLRGAAAFDAQHAWAVGDGGLALATADGGATWTQHATGVARLYAVAFTSAQNGLAVGQGGAIVRSSDGGQSWARVDGGTTATLRAVVLNGAQALAAGDGGTLLVSNDGGTTWSAATSGSTARLRALRMRNATTGWAAGDGGTLLATNNGGTTWTAQPVAGSPMLMGLSVAGSADAWLVGAGQVWRVAAAGAGAPAALPAASLLIGPGCYYVQGQHCVWEQGASLANQPDGGVAQRLAPGLYLIYLRAWQRHIGALEDPAMREVALGGPDTATRARQVAQVRALALPAPPNNAPWTCGAAIAGWDALVAPPGARLAARATPQLAATGVCDIAASAGYRRLENQLYRVEIHSVDANTGAATFKWSRENGSVAYAVQSIDVDTVAQLTTVRVAARGRDANLDLAPHDRVELMDDAAALQQRAGQLFEYLNDGDDALELVLAGVPTGSLGQDTGLHPLLRRWDQRPTAAGQNALAVVEGSWIPLEDGVEVRFAPGGSYRVGDYWQIPARTATADVEWPLDDDGVPQARPPAGVQDGWARLGLVTVNAAGLIGAVTDCREWFPPLTRLTQLLYVGGDGQEAAPGAAVAEPLRVRVARGALPVEGARVRFTVEAGSGTVGSPAAGVADATTDAAGQAACPWTLGAAGPQRVQAHLLDSGGNPVAGQTLVFAAAAQANVQAGGGCAVTIGKGGNFEQLNTELLQKLLKERGGQLCICFLPGQHALDGLSIKQGDAPMRLSLHGCGPTAVVDVAGPIALGGFAALELRDLQLAMSPKAMLQLTNNAQLGLHGLRIDGKQEAPQPWIVVDGTAELRMHQCEVAAATPASVVVQNAQGLCEIMHSQIAGDLAFYGMPGTDAAGAAPPAAALVNALNNGDFQVPAGRGQLVVAHNQLARLNLGQDMVKQLIARKFDGLFHTVVLQGNSLGAAPSLCAGVFMSVTGNHFTATKPTGNLYGAMVGRRAAASGNVGELFGDTATLYFLVTKGQFRGAANMVFTLPQSTA</sequence>
<organism evidence="4 5">
    <name type="scientific">Alicycliphilus denitrificans</name>
    <dbReference type="NCBI Taxonomy" id="179636"/>
    <lineage>
        <taxon>Bacteria</taxon>
        <taxon>Pseudomonadati</taxon>
        <taxon>Pseudomonadota</taxon>
        <taxon>Betaproteobacteria</taxon>
        <taxon>Burkholderiales</taxon>
        <taxon>Comamonadaceae</taxon>
        <taxon>Alicycliphilus</taxon>
    </lineage>
</organism>
<evidence type="ECO:0000259" key="3">
    <source>
        <dbReference type="Pfam" id="PF14870"/>
    </source>
</evidence>
<dbReference type="InterPro" id="IPR028203">
    <property type="entry name" value="PSII_CF48-like_dom"/>
</dbReference>
<dbReference type="Pfam" id="PF14870">
    <property type="entry name" value="PSII_BNR"/>
    <property type="match status" value="1"/>
</dbReference>
<evidence type="ECO:0000256" key="2">
    <source>
        <dbReference type="ARBA" id="ARBA00023276"/>
    </source>
</evidence>
<proteinExistence type="predicted"/>
<comment type="caution">
    <text evidence="4">The sequence shown here is derived from an EMBL/GenBank/DDBJ whole genome shotgun (WGS) entry which is preliminary data.</text>
</comment>
<protein>
    <recommendedName>
        <fullName evidence="3">Photosynthesis system II assembly factor Ycf48/Hcf136-like domain-containing protein</fullName>
    </recommendedName>
</protein>
<dbReference type="PANTHER" id="PTHR47199">
    <property type="entry name" value="PHOTOSYSTEM II STABILITY/ASSEMBLY FACTOR HCF136, CHLOROPLASTIC"/>
    <property type="match status" value="1"/>
</dbReference>
<dbReference type="GO" id="GO:0009523">
    <property type="term" value="C:photosystem II"/>
    <property type="evidence" value="ECO:0007669"/>
    <property type="project" value="UniProtKB-KW"/>
</dbReference>
<dbReference type="InterPro" id="IPR015943">
    <property type="entry name" value="WD40/YVTN_repeat-like_dom_sf"/>
</dbReference>
<dbReference type="GO" id="GO:0015979">
    <property type="term" value="P:photosynthesis"/>
    <property type="evidence" value="ECO:0007669"/>
    <property type="project" value="UniProtKB-KW"/>
</dbReference>
<dbReference type="PANTHER" id="PTHR47199:SF2">
    <property type="entry name" value="PHOTOSYSTEM II STABILITY_ASSEMBLY FACTOR HCF136, CHLOROPLASTIC"/>
    <property type="match status" value="1"/>
</dbReference>
<dbReference type="SUPFAM" id="SSF110296">
    <property type="entry name" value="Oligoxyloglucan reducing end-specific cellobiohydrolase"/>
    <property type="match status" value="1"/>
</dbReference>
<dbReference type="EMBL" id="NKDB02000001">
    <property type="protein sequence ID" value="RKJ98689.1"/>
    <property type="molecule type" value="Genomic_DNA"/>
</dbReference>
<evidence type="ECO:0000313" key="5">
    <source>
        <dbReference type="Proteomes" id="UP000216225"/>
    </source>
</evidence>
<dbReference type="Gene3D" id="2.130.10.10">
    <property type="entry name" value="YVTN repeat-like/Quinoprotein amine dehydrogenase"/>
    <property type="match status" value="1"/>
</dbReference>
<reference evidence="4 5" key="1">
    <citation type="submission" date="2018-09" db="EMBL/GenBank/DDBJ databases">
        <title>Genome comparison of Alicycliphilus sp. BQ1, a polyurethanolytic bacterium, with its closest phylogenetic relatives Alicycliphilus denitrificans BC and K601, unable to attack polyurethane.</title>
        <authorList>
            <person name="Loza-Tavera H."/>
            <person name="Lozano L."/>
            <person name="Cevallos M."/>
            <person name="Maya-Lucas O."/>
            <person name="Garcia-Mena J."/>
            <person name="Hernandez J."/>
        </authorList>
    </citation>
    <scope>NUCLEOTIDE SEQUENCE [LARGE SCALE GENOMIC DNA]</scope>
    <source>
        <strain evidence="4 5">BQ1</strain>
    </source>
</reference>
<dbReference type="RefSeq" id="WP_094434936.1">
    <property type="nucleotide sequence ID" value="NZ_NKDB02000001.1"/>
</dbReference>
<dbReference type="AlphaFoldDB" id="A0A3R7LGM6"/>
<dbReference type="Pfam" id="PF20129">
    <property type="entry name" value="DUF6519"/>
    <property type="match status" value="3"/>
</dbReference>
<dbReference type="CDD" id="cd15482">
    <property type="entry name" value="Sialidase_non-viral"/>
    <property type="match status" value="1"/>
</dbReference>
<accession>A0A3R7LGM6</accession>
<keyword evidence="2" id="KW-0604">Photosystem II</keyword>
<dbReference type="InterPro" id="IPR045392">
    <property type="entry name" value="DUF6519"/>
</dbReference>
<evidence type="ECO:0000256" key="1">
    <source>
        <dbReference type="ARBA" id="ARBA00022531"/>
    </source>
</evidence>
<name>A0A3R7LGM6_9BURK</name>
<dbReference type="Proteomes" id="UP000216225">
    <property type="component" value="Unassembled WGS sequence"/>
</dbReference>
<keyword evidence="1" id="KW-0602">Photosynthesis</keyword>
<gene>
    <name evidence="4" type="ORF">CE154_002700</name>
</gene>